<evidence type="ECO:0000313" key="11">
    <source>
        <dbReference type="Proteomes" id="UP000245754"/>
    </source>
</evidence>
<keyword evidence="5 8" id="KW-0472">Membrane</keyword>
<dbReference type="EMBL" id="QGGT01000001">
    <property type="protein sequence ID" value="PWK37402.1"/>
    <property type="molecule type" value="Genomic_DNA"/>
</dbReference>
<comment type="subcellular location">
    <subcellularLocation>
        <location evidence="1">Cell membrane</location>
        <topology evidence="1">Multi-pass membrane protein</topology>
    </subcellularLocation>
</comment>
<feature type="transmembrane region" description="Helical" evidence="8">
    <location>
        <begin position="482"/>
        <end position="502"/>
    </location>
</feature>
<feature type="transmembrane region" description="Helical" evidence="8">
    <location>
        <begin position="137"/>
        <end position="156"/>
    </location>
</feature>
<comment type="similarity">
    <text evidence="6">Belongs to the YccS/YhfK family.</text>
</comment>
<feature type="region of interest" description="Disordered" evidence="7">
    <location>
        <begin position="353"/>
        <end position="380"/>
    </location>
</feature>
<dbReference type="Pfam" id="PF13515">
    <property type="entry name" value="FUSC_2"/>
    <property type="match status" value="1"/>
</dbReference>
<protein>
    <submittedName>
        <fullName evidence="10">Putative membrane protein YccC</fullName>
    </submittedName>
</protein>
<dbReference type="GO" id="GO:0005886">
    <property type="term" value="C:plasma membrane"/>
    <property type="evidence" value="ECO:0007669"/>
    <property type="project" value="UniProtKB-SubCell"/>
</dbReference>
<dbReference type="RefSeq" id="WP_109581132.1">
    <property type="nucleotide sequence ID" value="NZ_QGGT01000001.1"/>
</dbReference>
<evidence type="ECO:0000313" key="10">
    <source>
        <dbReference type="EMBL" id="PWK37402.1"/>
    </source>
</evidence>
<reference evidence="10 11" key="1">
    <citation type="submission" date="2018-05" db="EMBL/GenBank/DDBJ databases">
        <title>Genomic Encyclopedia of Type Strains, Phase IV (KMG-V): Genome sequencing to study the core and pangenomes of soil and plant-associated prokaryotes.</title>
        <authorList>
            <person name="Whitman W."/>
        </authorList>
    </citation>
    <scope>NUCLEOTIDE SEQUENCE [LARGE SCALE GENOMIC DNA]</scope>
    <source>
        <strain evidence="10 11">SLV-132</strain>
    </source>
</reference>
<dbReference type="PANTHER" id="PTHR30509">
    <property type="entry name" value="P-HYDROXYBENZOIC ACID EFFLUX PUMP SUBUNIT-RELATED"/>
    <property type="match status" value="1"/>
</dbReference>
<dbReference type="Proteomes" id="UP000245754">
    <property type="component" value="Unassembled WGS sequence"/>
</dbReference>
<evidence type="ECO:0000256" key="3">
    <source>
        <dbReference type="ARBA" id="ARBA00022692"/>
    </source>
</evidence>
<feature type="transmembrane region" description="Helical" evidence="8">
    <location>
        <begin position="514"/>
        <end position="534"/>
    </location>
</feature>
<feature type="compositionally biased region" description="Low complexity" evidence="7">
    <location>
        <begin position="353"/>
        <end position="373"/>
    </location>
</feature>
<evidence type="ECO:0000256" key="2">
    <source>
        <dbReference type="ARBA" id="ARBA00022475"/>
    </source>
</evidence>
<proteinExistence type="inferred from homology"/>
<dbReference type="PANTHER" id="PTHR30509:SF9">
    <property type="entry name" value="MULTIDRUG RESISTANCE PROTEIN MDTO"/>
    <property type="match status" value="1"/>
</dbReference>
<evidence type="ECO:0000256" key="6">
    <source>
        <dbReference type="ARBA" id="ARBA00043993"/>
    </source>
</evidence>
<dbReference type="AlphaFoldDB" id="A0A316EZC3"/>
<comment type="caution">
    <text evidence="10">The sequence shown here is derived from an EMBL/GenBank/DDBJ whole genome shotgun (WGS) entry which is preliminary data.</text>
</comment>
<keyword evidence="11" id="KW-1185">Reference proteome</keyword>
<feature type="transmembrane region" description="Helical" evidence="8">
    <location>
        <begin position="107"/>
        <end position="125"/>
    </location>
</feature>
<organism evidence="10 11">
    <name type="scientific">Cupriavidus plantarum</name>
    <dbReference type="NCBI Taxonomy" id="942865"/>
    <lineage>
        <taxon>Bacteria</taxon>
        <taxon>Pseudomonadati</taxon>
        <taxon>Pseudomonadota</taxon>
        <taxon>Betaproteobacteria</taxon>
        <taxon>Burkholderiales</taxon>
        <taxon>Burkholderiaceae</taxon>
        <taxon>Cupriavidus</taxon>
    </lineage>
</organism>
<evidence type="ECO:0000256" key="5">
    <source>
        <dbReference type="ARBA" id="ARBA00023136"/>
    </source>
</evidence>
<gene>
    <name evidence="10" type="ORF">C7419_1011284</name>
</gene>
<feature type="transmembrane region" description="Helical" evidence="8">
    <location>
        <begin position="162"/>
        <end position="181"/>
    </location>
</feature>
<evidence type="ECO:0000256" key="1">
    <source>
        <dbReference type="ARBA" id="ARBA00004651"/>
    </source>
</evidence>
<accession>A0A316EZC3</accession>
<keyword evidence="2" id="KW-1003">Cell membrane</keyword>
<keyword evidence="3 8" id="KW-0812">Transmembrane</keyword>
<keyword evidence="4 8" id="KW-1133">Transmembrane helix</keyword>
<sequence length="705" mass="74514">MALLGKLVSLVSRRTLRSEGHVFAVTPERIAVAEGIHAALAMAPMLCAAVLLARPEVAFGAVAAFWNCLCDPQGAKDERLRSMGMFTALGAVVLPAAAYLAHWGYAASIVTLFVLVFLCGLTRSYKPALGPMPAQAGLIASLAVVIGVASPAPFGGALLQGGYFLLGSLWTMLFCIVLWQLPFRQSACLTLETIFARLDDMAGHLEMLDARPGMDADGWEAFDTVYRRGVRMSIERGRALAAHDPRTAPVLGPGIDAAGRVFSALIALGHSRRNPEVALPEDWRSLLQGLRQLLQSLGDLAEQEMPIADVPRAQAHALVRRTAGRNDQAARAVSFAAMAILRLAEHDHGLARGAESGAESGAQSAAESASAPAPTSPSPSPPATFHIDALVWRHAVRVATAAVIAYLVCTWFNVTFAYWGAIAAIVVTQPISANTWLRVVERACGSFVGGILAAYLLTHLTTPLAMALAILPLAAITVSLRLVNYGLFVVFLTPMFMLLSDFIRPADGLILARLTNEFVGACVGVAASFLLWPGRANNGLAAALSSTISANMAFAAAVARLAPSQAAKLDHLQREAGMASTRLETARERIMLEGRWRSAALDRLREVIVAARIICGAAAVIEVLRAGEPDARDRQRADAYDDAAGQMLKALEAPPAQASELPIFPAAEGASDDASTADLDHAVGNLVTAVDGYLRAAAPARTAIR</sequence>
<dbReference type="InterPro" id="IPR049453">
    <property type="entry name" value="Memb_transporter_dom"/>
</dbReference>
<name>A0A316EZC3_9BURK</name>
<evidence type="ECO:0000256" key="7">
    <source>
        <dbReference type="SAM" id="MobiDB-lite"/>
    </source>
</evidence>
<feature type="transmembrane region" description="Helical" evidence="8">
    <location>
        <begin position="452"/>
        <end position="476"/>
    </location>
</feature>
<evidence type="ECO:0000256" key="4">
    <source>
        <dbReference type="ARBA" id="ARBA00022989"/>
    </source>
</evidence>
<feature type="transmembrane region" description="Helical" evidence="8">
    <location>
        <begin position="540"/>
        <end position="562"/>
    </location>
</feature>
<evidence type="ECO:0000256" key="8">
    <source>
        <dbReference type="SAM" id="Phobius"/>
    </source>
</evidence>
<feature type="domain" description="Integral membrane bound transporter" evidence="9">
    <location>
        <begin position="404"/>
        <end position="526"/>
    </location>
</feature>
<evidence type="ECO:0000259" key="9">
    <source>
        <dbReference type="Pfam" id="PF13515"/>
    </source>
</evidence>